<evidence type="ECO:0000256" key="1">
    <source>
        <dbReference type="SAM" id="MobiDB-lite"/>
    </source>
</evidence>
<keyword evidence="3" id="KW-1185">Reference proteome</keyword>
<sequence>MATATWKQSRAAARCAGEDQAKAAVQQGDRKVAAMSGSDGVAQRGNGDGGVGTDGGATATGGGGRRGAAKGSLPIRETPEEKGRKAMGGGLDAHRW</sequence>
<feature type="region of interest" description="Disordered" evidence="1">
    <location>
        <begin position="27"/>
        <end position="96"/>
    </location>
</feature>
<dbReference type="EMBL" id="SPHZ02000005">
    <property type="protein sequence ID" value="KAF0919944.1"/>
    <property type="molecule type" value="Genomic_DNA"/>
</dbReference>
<name>A0A6G1E688_9ORYZ</name>
<reference evidence="2 3" key="1">
    <citation type="submission" date="2019-11" db="EMBL/GenBank/DDBJ databases">
        <title>Whole genome sequence of Oryza granulata.</title>
        <authorList>
            <person name="Li W."/>
        </authorList>
    </citation>
    <scope>NUCLEOTIDE SEQUENCE [LARGE SCALE GENOMIC DNA]</scope>
    <source>
        <strain evidence="3">cv. Menghai</strain>
        <tissue evidence="2">Leaf</tissue>
    </source>
</reference>
<evidence type="ECO:0000313" key="3">
    <source>
        <dbReference type="Proteomes" id="UP000479710"/>
    </source>
</evidence>
<evidence type="ECO:0000313" key="2">
    <source>
        <dbReference type="EMBL" id="KAF0919944.1"/>
    </source>
</evidence>
<dbReference type="AlphaFoldDB" id="A0A6G1E688"/>
<organism evidence="2 3">
    <name type="scientific">Oryza meyeriana var. granulata</name>
    <dbReference type="NCBI Taxonomy" id="110450"/>
    <lineage>
        <taxon>Eukaryota</taxon>
        <taxon>Viridiplantae</taxon>
        <taxon>Streptophyta</taxon>
        <taxon>Embryophyta</taxon>
        <taxon>Tracheophyta</taxon>
        <taxon>Spermatophyta</taxon>
        <taxon>Magnoliopsida</taxon>
        <taxon>Liliopsida</taxon>
        <taxon>Poales</taxon>
        <taxon>Poaceae</taxon>
        <taxon>BOP clade</taxon>
        <taxon>Oryzoideae</taxon>
        <taxon>Oryzeae</taxon>
        <taxon>Oryzinae</taxon>
        <taxon>Oryza</taxon>
        <taxon>Oryza meyeriana</taxon>
    </lineage>
</organism>
<comment type="caution">
    <text evidence="2">The sequence shown here is derived from an EMBL/GenBank/DDBJ whole genome shotgun (WGS) entry which is preliminary data.</text>
</comment>
<dbReference type="Proteomes" id="UP000479710">
    <property type="component" value="Unassembled WGS sequence"/>
</dbReference>
<protein>
    <submittedName>
        <fullName evidence="2">Uncharacterized protein</fullName>
    </submittedName>
</protein>
<feature type="compositionally biased region" description="Gly residues" evidence="1">
    <location>
        <begin position="46"/>
        <end position="66"/>
    </location>
</feature>
<gene>
    <name evidence="2" type="ORF">E2562_032356</name>
</gene>
<accession>A0A6G1E688</accession>
<feature type="compositionally biased region" description="Gly residues" evidence="1">
    <location>
        <begin position="86"/>
        <end position="96"/>
    </location>
</feature>
<proteinExistence type="predicted"/>